<keyword evidence="1" id="KW-1133">Transmembrane helix</keyword>
<dbReference type="OrthoDB" id="9844992at2"/>
<name>A0A4S8HPA5_9BACT</name>
<comment type="caution">
    <text evidence="2">The sequence shown here is derived from an EMBL/GenBank/DDBJ whole genome shotgun (WGS) entry which is preliminary data.</text>
</comment>
<dbReference type="EMBL" id="STFF01000005">
    <property type="protein sequence ID" value="THU37228.1"/>
    <property type="molecule type" value="Genomic_DNA"/>
</dbReference>
<dbReference type="Proteomes" id="UP000306918">
    <property type="component" value="Unassembled WGS sequence"/>
</dbReference>
<evidence type="ECO:0000313" key="3">
    <source>
        <dbReference type="Proteomes" id="UP000306918"/>
    </source>
</evidence>
<reference evidence="2 3" key="1">
    <citation type="submission" date="2019-04" db="EMBL/GenBank/DDBJ databases">
        <title>Niastella caeni sp. nov., isolated from activated sludge.</title>
        <authorList>
            <person name="Sheng M."/>
        </authorList>
    </citation>
    <scope>NUCLEOTIDE SEQUENCE [LARGE SCALE GENOMIC DNA]</scope>
    <source>
        <strain evidence="2 3">HX-2-15</strain>
    </source>
</reference>
<protein>
    <submittedName>
        <fullName evidence="2">Uncharacterized protein</fullName>
    </submittedName>
</protein>
<dbReference type="RefSeq" id="WP_136578901.1">
    <property type="nucleotide sequence ID" value="NZ_STFF01000005.1"/>
</dbReference>
<gene>
    <name evidence="2" type="ORF">FAM09_19970</name>
</gene>
<organism evidence="2 3">
    <name type="scientific">Niastella caeni</name>
    <dbReference type="NCBI Taxonomy" id="2569763"/>
    <lineage>
        <taxon>Bacteria</taxon>
        <taxon>Pseudomonadati</taxon>
        <taxon>Bacteroidota</taxon>
        <taxon>Chitinophagia</taxon>
        <taxon>Chitinophagales</taxon>
        <taxon>Chitinophagaceae</taxon>
        <taxon>Niastella</taxon>
    </lineage>
</organism>
<feature type="transmembrane region" description="Helical" evidence="1">
    <location>
        <begin position="9"/>
        <end position="28"/>
    </location>
</feature>
<sequence>MFKSNIKGYVYAIAFVFLWIVISSFEYGDFRLSRIIHPLLWIALGIAGIWLIRNKRYKSIRVKLVILVGIYLLVTCWFLFSSVFCRSEEGRIVYVNKKNRSNTIICRRYACFLTTSDCEYYNSWTIAGDLRWARKLYSNQFDTTKWERFNDVSKNKYYHP</sequence>
<keyword evidence="1" id="KW-0472">Membrane</keyword>
<keyword evidence="3" id="KW-1185">Reference proteome</keyword>
<proteinExistence type="predicted"/>
<accession>A0A4S8HPA5</accession>
<dbReference type="AlphaFoldDB" id="A0A4S8HPA5"/>
<evidence type="ECO:0000256" key="1">
    <source>
        <dbReference type="SAM" id="Phobius"/>
    </source>
</evidence>
<feature type="transmembrane region" description="Helical" evidence="1">
    <location>
        <begin position="64"/>
        <end position="84"/>
    </location>
</feature>
<evidence type="ECO:0000313" key="2">
    <source>
        <dbReference type="EMBL" id="THU37228.1"/>
    </source>
</evidence>
<keyword evidence="1" id="KW-0812">Transmembrane</keyword>
<feature type="transmembrane region" description="Helical" evidence="1">
    <location>
        <begin position="34"/>
        <end position="52"/>
    </location>
</feature>